<dbReference type="InterPro" id="IPR036390">
    <property type="entry name" value="WH_DNA-bd_sf"/>
</dbReference>
<evidence type="ECO:0000256" key="1">
    <source>
        <dbReference type="SAM" id="Coils"/>
    </source>
</evidence>
<feature type="coiled-coil region" evidence="1">
    <location>
        <begin position="72"/>
        <end position="99"/>
    </location>
</feature>
<dbReference type="GeneID" id="4909116"/>
<protein>
    <recommendedName>
        <fullName evidence="4">Transcription regulator TrmB N-terminal domain-containing protein</fullName>
    </recommendedName>
</protein>
<sequence>MELKPHHYAVLAVLSRGAKTAEEVAAELDIEPHDAEALLGTLMAYGLVERKERGLFFKKEVYALTERGWEVFAQWKRDVEQKIEKAAELRRAGREEEAEALLGPVVSVLPVLLALGLIDLALWQLAMGEAEETIDFDAGEDWAL</sequence>
<dbReference type="eggNOG" id="arCOG03748">
    <property type="taxonomic scope" value="Archaea"/>
</dbReference>
<evidence type="ECO:0000313" key="2">
    <source>
        <dbReference type="EMBL" id="ABO08254.1"/>
    </source>
</evidence>
<dbReference type="KEGG" id="pcl:Pcal_0828"/>
<dbReference type="InterPro" id="IPR036388">
    <property type="entry name" value="WH-like_DNA-bd_sf"/>
</dbReference>
<dbReference type="HOGENOM" id="CLU_1792196_0_0_2"/>
<accession>A3MUD7</accession>
<reference evidence="2" key="1">
    <citation type="submission" date="2007-02" db="EMBL/GenBank/DDBJ databases">
        <title>Complete sequence of Pyrobaculum calidifontis JCM 11548.</title>
        <authorList>
            <consortium name="US DOE Joint Genome Institute"/>
            <person name="Copeland A."/>
            <person name="Lucas S."/>
            <person name="Lapidus A."/>
            <person name="Barry K."/>
            <person name="Glavina del Rio T."/>
            <person name="Dalin E."/>
            <person name="Tice H."/>
            <person name="Pitluck S."/>
            <person name="Chain P."/>
            <person name="Malfatti S."/>
            <person name="Shin M."/>
            <person name="Vergez L."/>
            <person name="Schmutz J."/>
            <person name="Larimer F."/>
            <person name="Land M."/>
            <person name="Hauser L."/>
            <person name="Kyrpides N."/>
            <person name="Mikhailova N."/>
            <person name="Cozen A.E."/>
            <person name="Fitz-Gibbon S.T."/>
            <person name="House C.H."/>
            <person name="Saltikov C."/>
            <person name="Lowe T.M."/>
            <person name="Richardson P."/>
        </authorList>
    </citation>
    <scope>NUCLEOTIDE SEQUENCE [LARGE SCALE GENOMIC DNA]</scope>
    <source>
        <strain evidence="2">JCM 11548</strain>
    </source>
</reference>
<dbReference type="SUPFAM" id="SSF46785">
    <property type="entry name" value="Winged helix' DNA-binding domain"/>
    <property type="match status" value="1"/>
</dbReference>
<keyword evidence="1" id="KW-0175">Coiled coil</keyword>
<dbReference type="OrthoDB" id="29244at2157"/>
<dbReference type="Gene3D" id="1.10.10.10">
    <property type="entry name" value="Winged helix-like DNA-binding domain superfamily/Winged helix DNA-binding domain"/>
    <property type="match status" value="1"/>
</dbReference>
<proteinExistence type="predicted"/>
<dbReference type="STRING" id="410359.Pcal_0828"/>
<dbReference type="GO" id="GO:0046983">
    <property type="term" value="F:protein dimerization activity"/>
    <property type="evidence" value="ECO:0007669"/>
    <property type="project" value="InterPro"/>
</dbReference>
<dbReference type="RefSeq" id="WP_011849512.1">
    <property type="nucleotide sequence ID" value="NC_009073.1"/>
</dbReference>
<keyword evidence="3" id="KW-1185">Reference proteome</keyword>
<name>A3MUD7_PYRCJ</name>
<organism evidence="2 3">
    <name type="scientific">Pyrobaculum calidifontis (strain DSM 21063 / JCM 11548 / VA1)</name>
    <dbReference type="NCBI Taxonomy" id="410359"/>
    <lineage>
        <taxon>Archaea</taxon>
        <taxon>Thermoproteota</taxon>
        <taxon>Thermoprotei</taxon>
        <taxon>Thermoproteales</taxon>
        <taxon>Thermoproteaceae</taxon>
        <taxon>Pyrobaculum</taxon>
    </lineage>
</organism>
<gene>
    <name evidence="2" type="ordered locus">Pcal_0828</name>
</gene>
<evidence type="ECO:0000313" key="3">
    <source>
        <dbReference type="Proteomes" id="UP000001431"/>
    </source>
</evidence>
<evidence type="ECO:0008006" key="4">
    <source>
        <dbReference type="Google" id="ProtNLM"/>
    </source>
</evidence>
<dbReference type="EMBL" id="CP000561">
    <property type="protein sequence ID" value="ABO08254.1"/>
    <property type="molecule type" value="Genomic_DNA"/>
</dbReference>
<dbReference type="Proteomes" id="UP000001431">
    <property type="component" value="Chromosome"/>
</dbReference>
<dbReference type="AlphaFoldDB" id="A3MUD7"/>